<dbReference type="Pfam" id="PF03009">
    <property type="entry name" value="GDPD"/>
    <property type="match status" value="1"/>
</dbReference>
<dbReference type="OrthoDB" id="384721at2"/>
<dbReference type="InterPro" id="IPR018181">
    <property type="entry name" value="Heat_shock_70_CS"/>
</dbReference>
<gene>
    <name evidence="3" type="ORF">SAMN04488047_105116</name>
</gene>
<dbReference type="Gene3D" id="3.20.20.190">
    <property type="entry name" value="Phosphatidylinositol (PI) phosphodiesterase"/>
    <property type="match status" value="1"/>
</dbReference>
<protein>
    <submittedName>
        <fullName evidence="3">Glycerophosphoryl diester phosphodiesterase</fullName>
    </submittedName>
</protein>
<dbReference type="PROSITE" id="PS51704">
    <property type="entry name" value="GP_PDE"/>
    <property type="match status" value="1"/>
</dbReference>
<evidence type="ECO:0000256" key="1">
    <source>
        <dbReference type="ARBA" id="ARBA00007381"/>
    </source>
</evidence>
<dbReference type="GO" id="GO:0006629">
    <property type="term" value="P:lipid metabolic process"/>
    <property type="evidence" value="ECO:0007669"/>
    <property type="project" value="InterPro"/>
</dbReference>
<keyword evidence="4" id="KW-1185">Reference proteome</keyword>
<reference evidence="3 4" key="1">
    <citation type="submission" date="2016-10" db="EMBL/GenBank/DDBJ databases">
        <authorList>
            <person name="de Groot N.N."/>
        </authorList>
    </citation>
    <scope>NUCLEOTIDE SEQUENCE [LARGE SCALE GENOMIC DNA]</scope>
    <source>
        <strain evidence="3 4">DSM 19547</strain>
    </source>
</reference>
<dbReference type="AlphaFoldDB" id="A0A1I5PJI1"/>
<dbReference type="PANTHER" id="PTHR46211">
    <property type="entry name" value="GLYCEROPHOSPHORYL DIESTER PHOSPHODIESTERASE"/>
    <property type="match status" value="1"/>
</dbReference>
<dbReference type="Proteomes" id="UP000199356">
    <property type="component" value="Unassembled WGS sequence"/>
</dbReference>
<proteinExistence type="inferred from homology"/>
<comment type="similarity">
    <text evidence="1">Belongs to the heat shock protein 70 family.</text>
</comment>
<organism evidence="3 4">
    <name type="scientific">Tranquillimonas alkanivorans</name>
    <dbReference type="NCBI Taxonomy" id="441119"/>
    <lineage>
        <taxon>Bacteria</taxon>
        <taxon>Pseudomonadati</taxon>
        <taxon>Pseudomonadota</taxon>
        <taxon>Alphaproteobacteria</taxon>
        <taxon>Rhodobacterales</taxon>
        <taxon>Roseobacteraceae</taxon>
        <taxon>Tranquillimonas</taxon>
    </lineage>
</organism>
<accession>A0A1I5PJI1</accession>
<evidence type="ECO:0000313" key="3">
    <source>
        <dbReference type="EMBL" id="SFP33701.1"/>
    </source>
</evidence>
<dbReference type="InterPro" id="IPR030395">
    <property type="entry name" value="GP_PDE_dom"/>
</dbReference>
<dbReference type="PROSITE" id="PS01036">
    <property type="entry name" value="HSP70_3"/>
    <property type="match status" value="1"/>
</dbReference>
<dbReference type="SUPFAM" id="SSF51695">
    <property type="entry name" value="PLC-like phosphodiesterases"/>
    <property type="match status" value="1"/>
</dbReference>
<dbReference type="InterPro" id="IPR017946">
    <property type="entry name" value="PLC-like_Pdiesterase_TIM-brl"/>
</dbReference>
<sequence length="255" mass="27717">MTTFPHVFLGAPIAHRALHDRDGGRPENSREAIMAAVERGYGIEIDLQPSSDGVPMVFHDYHLDRLTDETGAIRLRTAEELSGIRLTGGTTGIPTLAEVLELVDGRAPLLVEVKDQDGAMGSHVGALERAAAKLIADYRGPLALMSFNPHSMAAMAELLPDVPRGLTTCAFRPGDWPLPPERLEELAQIPDYDRVGACFISHGHRDLAMPRVAELKDAGAALLTWTIRSPEDEAAARRIAQNITFEHYDAAFPTA</sequence>
<name>A0A1I5PJI1_9RHOB</name>
<evidence type="ECO:0000259" key="2">
    <source>
        <dbReference type="PROSITE" id="PS51704"/>
    </source>
</evidence>
<feature type="domain" description="GP-PDE" evidence="2">
    <location>
        <begin position="10"/>
        <end position="255"/>
    </location>
</feature>
<dbReference type="GO" id="GO:0008081">
    <property type="term" value="F:phosphoric diester hydrolase activity"/>
    <property type="evidence" value="ECO:0007669"/>
    <property type="project" value="InterPro"/>
</dbReference>
<dbReference type="STRING" id="441119.SAMN04488047_105116"/>
<dbReference type="PANTHER" id="PTHR46211:SF1">
    <property type="entry name" value="GLYCEROPHOSPHODIESTER PHOSPHODIESTERASE, CYTOPLASMIC"/>
    <property type="match status" value="1"/>
</dbReference>
<dbReference type="EMBL" id="FOXA01000005">
    <property type="protein sequence ID" value="SFP33701.1"/>
    <property type="molecule type" value="Genomic_DNA"/>
</dbReference>
<dbReference type="RefSeq" id="WP_093420317.1">
    <property type="nucleotide sequence ID" value="NZ_FOXA01000005.1"/>
</dbReference>
<evidence type="ECO:0000313" key="4">
    <source>
        <dbReference type="Proteomes" id="UP000199356"/>
    </source>
</evidence>